<feature type="compositionally biased region" description="Low complexity" evidence="1">
    <location>
        <begin position="166"/>
        <end position="178"/>
    </location>
</feature>
<dbReference type="EMBL" id="BAAAXF010000092">
    <property type="protein sequence ID" value="GAA3506635.1"/>
    <property type="molecule type" value="Genomic_DNA"/>
</dbReference>
<sequence>MTGEFEHRHGFPPGINQVRLADHEDQAAARTLAQVTPTPADLVTFYEGIGDVTWADVGNGYFLDPVGDVLLQLQEYGVADVGTDRKSRGLVIGSNGGGLIYVAGPDGAVYRTRTPAPDEAELDKVADDLRQFLESNAELTSWSQCSPGWRDDGQIWQHVNGEDRSGSSPPTASPAPSSCGFAVAA</sequence>
<gene>
    <name evidence="2" type="ORF">GCM10019016_137500</name>
</gene>
<reference evidence="3" key="1">
    <citation type="journal article" date="2019" name="Int. J. Syst. Evol. Microbiol.">
        <title>The Global Catalogue of Microorganisms (GCM) 10K type strain sequencing project: providing services to taxonomists for standard genome sequencing and annotation.</title>
        <authorList>
            <consortium name="The Broad Institute Genomics Platform"/>
            <consortium name="The Broad Institute Genome Sequencing Center for Infectious Disease"/>
            <person name="Wu L."/>
            <person name="Ma J."/>
        </authorList>
    </citation>
    <scope>NUCLEOTIDE SEQUENCE [LARGE SCALE GENOMIC DNA]</scope>
    <source>
        <strain evidence="3">JCM 4816</strain>
    </source>
</reference>
<evidence type="ECO:0000313" key="3">
    <source>
        <dbReference type="Proteomes" id="UP001501455"/>
    </source>
</evidence>
<accession>A0ABP6UG38</accession>
<keyword evidence="3" id="KW-1185">Reference proteome</keyword>
<comment type="caution">
    <text evidence="2">The sequence shown here is derived from an EMBL/GenBank/DDBJ whole genome shotgun (WGS) entry which is preliminary data.</text>
</comment>
<feature type="region of interest" description="Disordered" evidence="1">
    <location>
        <begin position="158"/>
        <end position="185"/>
    </location>
</feature>
<evidence type="ECO:0000313" key="2">
    <source>
        <dbReference type="EMBL" id="GAA3506635.1"/>
    </source>
</evidence>
<dbReference type="Proteomes" id="UP001501455">
    <property type="component" value="Unassembled WGS sequence"/>
</dbReference>
<protein>
    <recommendedName>
        <fullName evidence="4">SMI1/KNR4 family protein</fullName>
    </recommendedName>
</protein>
<dbReference type="RefSeq" id="WP_228919670.1">
    <property type="nucleotide sequence ID" value="NZ_BAAAXF010000092.1"/>
</dbReference>
<proteinExistence type="predicted"/>
<organism evidence="2 3">
    <name type="scientific">Streptomyces prasinosporus</name>
    <dbReference type="NCBI Taxonomy" id="68256"/>
    <lineage>
        <taxon>Bacteria</taxon>
        <taxon>Bacillati</taxon>
        <taxon>Actinomycetota</taxon>
        <taxon>Actinomycetes</taxon>
        <taxon>Kitasatosporales</taxon>
        <taxon>Streptomycetaceae</taxon>
        <taxon>Streptomyces</taxon>
        <taxon>Streptomyces albogriseolus group</taxon>
    </lineage>
</organism>
<evidence type="ECO:0000256" key="1">
    <source>
        <dbReference type="SAM" id="MobiDB-lite"/>
    </source>
</evidence>
<evidence type="ECO:0008006" key="4">
    <source>
        <dbReference type="Google" id="ProtNLM"/>
    </source>
</evidence>
<name>A0ABP6UG38_9ACTN</name>